<protein>
    <submittedName>
        <fullName evidence="3">Uncharacterized protein</fullName>
    </submittedName>
</protein>
<feature type="region of interest" description="Disordered" evidence="1">
    <location>
        <begin position="1"/>
        <end position="20"/>
    </location>
</feature>
<feature type="transmembrane region" description="Helical" evidence="2">
    <location>
        <begin position="727"/>
        <end position="747"/>
    </location>
</feature>
<proteinExistence type="predicted"/>
<feature type="transmembrane region" description="Helical" evidence="2">
    <location>
        <begin position="277"/>
        <end position="298"/>
    </location>
</feature>
<keyword evidence="4" id="KW-1185">Reference proteome</keyword>
<evidence type="ECO:0000256" key="2">
    <source>
        <dbReference type="SAM" id="Phobius"/>
    </source>
</evidence>
<keyword evidence="2" id="KW-1133">Transmembrane helix</keyword>
<reference evidence="3" key="1">
    <citation type="submission" date="2023-03" db="EMBL/GenBank/DDBJ databases">
        <title>Massive genome expansion in bonnet fungi (Mycena s.s.) driven by repeated elements and novel gene families across ecological guilds.</title>
        <authorList>
            <consortium name="Lawrence Berkeley National Laboratory"/>
            <person name="Harder C.B."/>
            <person name="Miyauchi S."/>
            <person name="Viragh M."/>
            <person name="Kuo A."/>
            <person name="Thoen E."/>
            <person name="Andreopoulos B."/>
            <person name="Lu D."/>
            <person name="Skrede I."/>
            <person name="Drula E."/>
            <person name="Henrissat B."/>
            <person name="Morin E."/>
            <person name="Kohler A."/>
            <person name="Barry K."/>
            <person name="LaButti K."/>
            <person name="Morin E."/>
            <person name="Salamov A."/>
            <person name="Lipzen A."/>
            <person name="Mereny Z."/>
            <person name="Hegedus B."/>
            <person name="Baldrian P."/>
            <person name="Stursova M."/>
            <person name="Weitz H."/>
            <person name="Taylor A."/>
            <person name="Grigoriev I.V."/>
            <person name="Nagy L.G."/>
            <person name="Martin F."/>
            <person name="Kauserud H."/>
        </authorList>
    </citation>
    <scope>NUCLEOTIDE SEQUENCE</scope>
    <source>
        <strain evidence="3">CBHHK002</strain>
    </source>
</reference>
<keyword evidence="2" id="KW-0812">Transmembrane</keyword>
<evidence type="ECO:0000313" key="4">
    <source>
        <dbReference type="Proteomes" id="UP001218218"/>
    </source>
</evidence>
<name>A0AAD7ATX4_9AGAR</name>
<dbReference type="EMBL" id="JARIHO010000001">
    <property type="protein sequence ID" value="KAJ7367844.1"/>
    <property type="molecule type" value="Genomic_DNA"/>
</dbReference>
<accession>A0AAD7ATX4</accession>
<feature type="transmembrane region" description="Helical" evidence="2">
    <location>
        <begin position="154"/>
        <end position="178"/>
    </location>
</feature>
<feature type="transmembrane region" description="Helical" evidence="2">
    <location>
        <begin position="184"/>
        <end position="202"/>
    </location>
</feature>
<evidence type="ECO:0000313" key="3">
    <source>
        <dbReference type="EMBL" id="KAJ7367844.1"/>
    </source>
</evidence>
<organism evidence="3 4">
    <name type="scientific">Mycena albidolilacea</name>
    <dbReference type="NCBI Taxonomy" id="1033008"/>
    <lineage>
        <taxon>Eukaryota</taxon>
        <taxon>Fungi</taxon>
        <taxon>Dikarya</taxon>
        <taxon>Basidiomycota</taxon>
        <taxon>Agaricomycotina</taxon>
        <taxon>Agaricomycetes</taxon>
        <taxon>Agaricomycetidae</taxon>
        <taxon>Agaricales</taxon>
        <taxon>Marasmiineae</taxon>
        <taxon>Mycenaceae</taxon>
        <taxon>Mycena</taxon>
    </lineage>
</organism>
<sequence length="806" mass="88625">MGTPRDPGRHSFKGPSLSTTMFQSTSLVKDGRPVLFQSPPPSARDLAFDHELGGRAGSALYDPYAPHSIPLLPTRRSDPPEPISLIGSAGYAEFDARRLYAGSPRDGKRDPFAPSPGVSETDFLKTPLSALFPAGTPKPPRRHPFASGYEAPEWAYILIHITFCALAYPVLLVFVVIANHRTLFWSRLVVGMGCGVVGLALAGSLSRLGQRYLEAATWATLIHQSRAPSNPGIRMRDFADGAQYPTSAFAALRLLWNRTFLRGTTRSVRSHYDSRPWSLAILFFLLLVVLSGSLSFIFGRVIDITASIEHQRERYYEVAIAADSSDLDLERAAALDPAFNDFTLTWTLSPFSTHGALPPSISFPWENDTVYFSETTRSQLLPNGTGFGTFEVTTTAASVQTVDTSQQRPDQSGNTVDEGVLLRYPRWGIRIRCTKFSDPNTIIPRSVAGFTYVFTPRDILRDLFSAFEMDFPSALETSLNLTAVMRGNDTFPSGLNANDIALAALFFDNGVAHSFKSNPISMGEDGNGFMSIETLLVRLNTTYAPNGKFLTHSDLAVADRTGQNTFIGHDAAVCLELYEPWVLETYNNSVGVPTTIGIINKGNTVVNLNTTVFEEVNVASPLRDPTLKRHLNSTNLFNVYDVAHGNSANQILKDNGRDAFYVPSPTIVSFTGGEGPQGYLELSPEYFAQARAMADASNVLTYFAGSGQTVARCYPDSVLAETRILNLQAVIVIASVVVLGLVAGLFVPRLPMSVPRRGFELYSWMSAFYSHELVLDEIDHSEGLAKRLELQDIQKRLGDLKFRYRF</sequence>
<gene>
    <name evidence="3" type="ORF">DFH08DRAFT_829558</name>
</gene>
<dbReference type="AlphaFoldDB" id="A0AAD7ATX4"/>
<dbReference type="Proteomes" id="UP001218218">
    <property type="component" value="Unassembled WGS sequence"/>
</dbReference>
<evidence type="ECO:0000256" key="1">
    <source>
        <dbReference type="SAM" id="MobiDB-lite"/>
    </source>
</evidence>
<keyword evidence="2" id="KW-0472">Membrane</keyword>
<comment type="caution">
    <text evidence="3">The sequence shown here is derived from an EMBL/GenBank/DDBJ whole genome shotgun (WGS) entry which is preliminary data.</text>
</comment>